<reference evidence="10 11" key="1">
    <citation type="submission" date="2023-01" db="EMBL/GenBank/DDBJ databases">
        <title>Characterization of estradiol degrading bacteria Microbacterium sp. MZT7 and reveal degrading genes through genome analysis.</title>
        <authorList>
            <person name="Hao P."/>
            <person name="Gao Y."/>
        </authorList>
    </citation>
    <scope>NUCLEOTIDE SEQUENCE [LARGE SCALE GENOMIC DNA]</scope>
    <source>
        <strain evidence="10 11">MZT7</strain>
    </source>
</reference>
<evidence type="ECO:0000256" key="6">
    <source>
        <dbReference type="ARBA" id="ARBA00023136"/>
    </source>
</evidence>
<gene>
    <name evidence="10" type="ORF">K8F61_13105</name>
</gene>
<keyword evidence="7" id="KW-0413">Isomerase</keyword>
<protein>
    <submittedName>
        <fullName evidence="10">Lycopene cyclase domain-containing protein</fullName>
    </submittedName>
</protein>
<sequence>MSLPFIGVGIAAFLAGGVRARARGTAGGYLRTWAITTAALVLLTAVFDNVMMAAGLFDYGDRHTSGIRFGLMPVEDFLYPVVGTMLLGGAAELLRGTDRRSVS</sequence>
<comment type="pathway">
    <text evidence="2">Carotenoid biosynthesis.</text>
</comment>
<evidence type="ECO:0000256" key="5">
    <source>
        <dbReference type="ARBA" id="ARBA00022989"/>
    </source>
</evidence>
<dbReference type="NCBIfam" id="TIGR03462">
    <property type="entry name" value="CarR_dom_SF"/>
    <property type="match status" value="1"/>
</dbReference>
<keyword evidence="11" id="KW-1185">Reference proteome</keyword>
<keyword evidence="4" id="KW-0125">Carotenoid biosynthesis</keyword>
<feature type="transmembrane region" description="Helical" evidence="8">
    <location>
        <begin position="32"/>
        <end position="57"/>
    </location>
</feature>
<evidence type="ECO:0000256" key="8">
    <source>
        <dbReference type="SAM" id="Phobius"/>
    </source>
</evidence>
<dbReference type="Proteomes" id="UP001199642">
    <property type="component" value="Chromosome"/>
</dbReference>
<keyword evidence="3 8" id="KW-0812">Transmembrane</keyword>
<dbReference type="Pfam" id="PF18916">
    <property type="entry name" value="Lycopene_cyc"/>
    <property type="match status" value="1"/>
</dbReference>
<accession>A0ABY3RX05</accession>
<evidence type="ECO:0000313" key="11">
    <source>
        <dbReference type="Proteomes" id="UP001199642"/>
    </source>
</evidence>
<dbReference type="InterPro" id="IPR017825">
    <property type="entry name" value="Lycopene_cyclase_dom"/>
</dbReference>
<keyword evidence="6 8" id="KW-0472">Membrane</keyword>
<evidence type="ECO:0000256" key="4">
    <source>
        <dbReference type="ARBA" id="ARBA00022746"/>
    </source>
</evidence>
<evidence type="ECO:0000259" key="9">
    <source>
        <dbReference type="Pfam" id="PF18916"/>
    </source>
</evidence>
<proteinExistence type="predicted"/>
<evidence type="ECO:0000256" key="3">
    <source>
        <dbReference type="ARBA" id="ARBA00022692"/>
    </source>
</evidence>
<feature type="domain" description="Lycopene cyclase" evidence="9">
    <location>
        <begin position="34"/>
        <end position="81"/>
    </location>
</feature>
<name>A0ABY3RX05_9MICO</name>
<comment type="subcellular location">
    <subcellularLocation>
        <location evidence="1">Membrane</location>
        <topology evidence="1">Multi-pass membrane protein</topology>
    </subcellularLocation>
</comment>
<organism evidence="10 11">
    <name type="scientific">Microbacterium resistens</name>
    <dbReference type="NCBI Taxonomy" id="156977"/>
    <lineage>
        <taxon>Bacteria</taxon>
        <taxon>Bacillati</taxon>
        <taxon>Actinomycetota</taxon>
        <taxon>Actinomycetes</taxon>
        <taxon>Micrococcales</taxon>
        <taxon>Microbacteriaceae</taxon>
        <taxon>Microbacterium</taxon>
    </lineage>
</organism>
<evidence type="ECO:0000256" key="7">
    <source>
        <dbReference type="ARBA" id="ARBA00023235"/>
    </source>
</evidence>
<feature type="transmembrane region" description="Helical" evidence="8">
    <location>
        <begin position="77"/>
        <end position="94"/>
    </location>
</feature>
<dbReference type="EMBL" id="CP082781">
    <property type="protein sequence ID" value="UGS28569.1"/>
    <property type="molecule type" value="Genomic_DNA"/>
</dbReference>
<evidence type="ECO:0000256" key="2">
    <source>
        <dbReference type="ARBA" id="ARBA00004829"/>
    </source>
</evidence>
<evidence type="ECO:0000256" key="1">
    <source>
        <dbReference type="ARBA" id="ARBA00004141"/>
    </source>
</evidence>
<evidence type="ECO:0000313" key="10">
    <source>
        <dbReference type="EMBL" id="UGS28569.1"/>
    </source>
</evidence>
<keyword evidence="5 8" id="KW-1133">Transmembrane helix</keyword>